<dbReference type="InterPro" id="IPR006089">
    <property type="entry name" value="Acyl-CoA_DH_CS"/>
</dbReference>
<dbReference type="SUPFAM" id="SSF47203">
    <property type="entry name" value="Acyl-CoA dehydrogenase C-terminal domain-like"/>
    <property type="match status" value="1"/>
</dbReference>
<dbReference type="Gene3D" id="2.40.110.10">
    <property type="entry name" value="Butyryl-CoA Dehydrogenase, subunit A, domain 2"/>
    <property type="match status" value="1"/>
</dbReference>
<dbReference type="InterPro" id="IPR046373">
    <property type="entry name" value="Acyl-CoA_Oxase/DH_mid-dom_sf"/>
</dbReference>
<keyword evidence="9" id="KW-1185">Reference proteome</keyword>
<evidence type="ECO:0000256" key="1">
    <source>
        <dbReference type="ARBA" id="ARBA00001974"/>
    </source>
</evidence>
<keyword evidence="3 5" id="KW-0285">Flavoprotein</keyword>
<reference evidence="8 9" key="1">
    <citation type="journal article" date="2019" name="Int. J. Syst. Evol. Microbiol.">
        <title>The Global Catalogue of Microorganisms (GCM) 10K type strain sequencing project: providing services to taxonomists for standard genome sequencing and annotation.</title>
        <authorList>
            <consortium name="The Broad Institute Genomics Platform"/>
            <consortium name="The Broad Institute Genome Sequencing Center for Infectious Disease"/>
            <person name="Wu L."/>
            <person name="Ma J."/>
        </authorList>
    </citation>
    <scope>NUCLEOTIDE SEQUENCE [LARGE SCALE GENOMIC DNA]</scope>
    <source>
        <strain evidence="8 9">JCM 14545</strain>
    </source>
</reference>
<dbReference type="InterPro" id="IPR006091">
    <property type="entry name" value="Acyl-CoA_Oxase/DH_mid-dom"/>
</dbReference>
<dbReference type="Gene3D" id="1.20.140.10">
    <property type="entry name" value="Butyryl-CoA Dehydrogenase, subunit A, domain 3"/>
    <property type="match status" value="1"/>
</dbReference>
<dbReference type="Pfam" id="PF02770">
    <property type="entry name" value="Acyl-CoA_dh_M"/>
    <property type="match status" value="1"/>
</dbReference>
<dbReference type="InterPro" id="IPR009100">
    <property type="entry name" value="AcylCoA_DH/oxidase_NM_dom_sf"/>
</dbReference>
<proteinExistence type="inferred from homology"/>
<evidence type="ECO:0000256" key="5">
    <source>
        <dbReference type="RuleBase" id="RU362125"/>
    </source>
</evidence>
<dbReference type="PANTHER" id="PTHR43884">
    <property type="entry name" value="ACYL-COA DEHYDROGENASE"/>
    <property type="match status" value="1"/>
</dbReference>
<comment type="cofactor">
    <cofactor evidence="1 5">
        <name>FAD</name>
        <dbReference type="ChEBI" id="CHEBI:57692"/>
    </cofactor>
</comment>
<dbReference type="InterPro" id="IPR009075">
    <property type="entry name" value="AcylCo_DH/oxidase_C"/>
</dbReference>
<feature type="domain" description="Acyl-CoA oxidase/dehydrogenase middle" evidence="7">
    <location>
        <begin position="130"/>
        <end position="223"/>
    </location>
</feature>
<comment type="similarity">
    <text evidence="2 5">Belongs to the acyl-CoA dehydrogenase family.</text>
</comment>
<name>A0ABN2S0T5_9PSEU</name>
<dbReference type="InterPro" id="IPR037069">
    <property type="entry name" value="AcylCoA_DH/ox_N_sf"/>
</dbReference>
<evidence type="ECO:0000313" key="9">
    <source>
        <dbReference type="Proteomes" id="UP001501116"/>
    </source>
</evidence>
<dbReference type="RefSeq" id="WP_344427149.1">
    <property type="nucleotide sequence ID" value="NZ_BAAANN010000030.1"/>
</dbReference>
<evidence type="ECO:0000256" key="3">
    <source>
        <dbReference type="ARBA" id="ARBA00022630"/>
    </source>
</evidence>
<evidence type="ECO:0000259" key="6">
    <source>
        <dbReference type="Pfam" id="PF00441"/>
    </source>
</evidence>
<dbReference type="PANTHER" id="PTHR43884:SF19">
    <property type="entry name" value="ACYL-COA DEHYDROGENASE FADE4-RELATED"/>
    <property type="match status" value="1"/>
</dbReference>
<gene>
    <name evidence="8" type="ORF">GCM10009754_62970</name>
</gene>
<accession>A0ABN2S0T5</accession>
<dbReference type="Proteomes" id="UP001501116">
    <property type="component" value="Unassembled WGS sequence"/>
</dbReference>
<keyword evidence="5" id="KW-0560">Oxidoreductase</keyword>
<comment type="caution">
    <text evidence="8">The sequence shown here is derived from an EMBL/GenBank/DDBJ whole genome shotgun (WGS) entry which is preliminary data.</text>
</comment>
<dbReference type="EMBL" id="BAAANN010000030">
    <property type="protein sequence ID" value="GAA1978391.1"/>
    <property type="molecule type" value="Genomic_DNA"/>
</dbReference>
<dbReference type="Pfam" id="PF00441">
    <property type="entry name" value="Acyl-CoA_dh_1"/>
    <property type="match status" value="1"/>
</dbReference>
<sequence length="397" mass="42816">MFALDDKLLALRGQAREWAGDFRAAALDVDRDPDGIGKHLDLPGVRFMSTLMIPPEYGHSPELIGGYRFHCSTALERTVLMEELAVGDAGLLLGAPGPSMSGVLVDVLGDTEQKQWYYDRLLAKPTWTFFGLTEPESGSDAAAMRTALVLGKDGAPSVLTGEKRYVGNASRAEMGVVLARHRSGPLGVTAVLLETALPGVFAEPIESLGMRGARISALRFESVEVPSNRVLGMHLPPTKRGMWAAVQVFDRLRSSVAAVALGIARAAYEYVLHNRALLTLSERDRLDRLGASIDCARELLHMAAAAVDYGRDGGQLASAAKARTCRLAEDVTVAACEFFGPGARVQHPLLDKLVRDARGVEFMEGTGNIQRLNVFHGLILGKRRSPSAPQVPVQTPR</sequence>
<dbReference type="SUPFAM" id="SSF56645">
    <property type="entry name" value="Acyl-CoA dehydrogenase NM domain-like"/>
    <property type="match status" value="1"/>
</dbReference>
<dbReference type="InterPro" id="IPR036250">
    <property type="entry name" value="AcylCo_DH-like_C"/>
</dbReference>
<protein>
    <submittedName>
        <fullName evidence="8">Acyl-CoA dehydrogenase family protein</fullName>
    </submittedName>
</protein>
<feature type="domain" description="Acyl-CoA dehydrogenase/oxidase C-terminal" evidence="6">
    <location>
        <begin position="240"/>
        <end position="375"/>
    </location>
</feature>
<evidence type="ECO:0000256" key="2">
    <source>
        <dbReference type="ARBA" id="ARBA00009347"/>
    </source>
</evidence>
<evidence type="ECO:0000313" key="8">
    <source>
        <dbReference type="EMBL" id="GAA1978391.1"/>
    </source>
</evidence>
<evidence type="ECO:0000259" key="7">
    <source>
        <dbReference type="Pfam" id="PF02770"/>
    </source>
</evidence>
<evidence type="ECO:0000256" key="4">
    <source>
        <dbReference type="ARBA" id="ARBA00022827"/>
    </source>
</evidence>
<organism evidence="8 9">
    <name type="scientific">Amycolatopsis minnesotensis</name>
    <dbReference type="NCBI Taxonomy" id="337894"/>
    <lineage>
        <taxon>Bacteria</taxon>
        <taxon>Bacillati</taxon>
        <taxon>Actinomycetota</taxon>
        <taxon>Actinomycetes</taxon>
        <taxon>Pseudonocardiales</taxon>
        <taxon>Pseudonocardiaceae</taxon>
        <taxon>Amycolatopsis</taxon>
    </lineage>
</organism>
<keyword evidence="4 5" id="KW-0274">FAD</keyword>
<dbReference type="PROSITE" id="PS00072">
    <property type="entry name" value="ACYL_COA_DH_1"/>
    <property type="match status" value="1"/>
</dbReference>
<dbReference type="Gene3D" id="1.10.540.10">
    <property type="entry name" value="Acyl-CoA dehydrogenase/oxidase, N-terminal domain"/>
    <property type="match status" value="1"/>
</dbReference>